<feature type="transmembrane region" description="Helical" evidence="1">
    <location>
        <begin position="68"/>
        <end position="92"/>
    </location>
</feature>
<reference evidence="2 3" key="1">
    <citation type="submission" date="2019-06" db="EMBL/GenBank/DDBJ databases">
        <title>Sequencing the genomes of 1000 actinobacteria strains.</title>
        <authorList>
            <person name="Klenk H.-P."/>
        </authorList>
    </citation>
    <scope>NUCLEOTIDE SEQUENCE [LARGE SCALE GENOMIC DNA]</scope>
    <source>
        <strain evidence="2 3">DSM 20169</strain>
    </source>
</reference>
<dbReference type="Proteomes" id="UP000317209">
    <property type="component" value="Unassembled WGS sequence"/>
</dbReference>
<keyword evidence="1" id="KW-0472">Membrane</keyword>
<feature type="transmembrane region" description="Helical" evidence="1">
    <location>
        <begin position="43"/>
        <end position="62"/>
    </location>
</feature>
<protein>
    <submittedName>
        <fullName evidence="2">Uncharacterized protein</fullName>
    </submittedName>
</protein>
<keyword evidence="1" id="KW-1133">Transmembrane helix</keyword>
<sequence>MAVLPDSVPAGCRVASWRDYWPLMLITLSVQVLLVWKSKPLRWSTIASLSFLAFALGILSLLDWRAALWLAAFFVAVCAGGAGVVLVGLNVFRLLDPNRRVLLSNDAEVCVDAVFRRRRSLSLRNHGRTFGAKSAPAMRQAVKDWVRPLIGSDFVIAAQNARVARMYQEQFPELHIVGRDWMGHPKLAVRPGITLVDANETPVP</sequence>
<evidence type="ECO:0000313" key="2">
    <source>
        <dbReference type="EMBL" id="TQL87190.1"/>
    </source>
</evidence>
<evidence type="ECO:0000256" key="1">
    <source>
        <dbReference type="SAM" id="Phobius"/>
    </source>
</evidence>
<proteinExistence type="predicted"/>
<name>A0A543BQV6_9MICO</name>
<comment type="caution">
    <text evidence="2">The sequence shown here is derived from an EMBL/GenBank/DDBJ whole genome shotgun (WGS) entry which is preliminary data.</text>
</comment>
<keyword evidence="3" id="KW-1185">Reference proteome</keyword>
<organism evidence="2 3">
    <name type="scientific">Microbacterium saperdae</name>
    <dbReference type="NCBI Taxonomy" id="69368"/>
    <lineage>
        <taxon>Bacteria</taxon>
        <taxon>Bacillati</taxon>
        <taxon>Actinomycetota</taxon>
        <taxon>Actinomycetes</taxon>
        <taxon>Micrococcales</taxon>
        <taxon>Microbacteriaceae</taxon>
        <taxon>Microbacterium</taxon>
    </lineage>
</organism>
<gene>
    <name evidence="2" type="ORF">FB560_2857</name>
</gene>
<feature type="transmembrane region" description="Helical" evidence="1">
    <location>
        <begin position="20"/>
        <end position="36"/>
    </location>
</feature>
<evidence type="ECO:0000313" key="3">
    <source>
        <dbReference type="Proteomes" id="UP000317209"/>
    </source>
</evidence>
<dbReference type="EMBL" id="VFOX01000001">
    <property type="protein sequence ID" value="TQL87190.1"/>
    <property type="molecule type" value="Genomic_DNA"/>
</dbReference>
<accession>A0A543BQV6</accession>
<dbReference type="AlphaFoldDB" id="A0A543BQV6"/>
<keyword evidence="1" id="KW-0812">Transmembrane</keyword>